<reference evidence="1 2" key="1">
    <citation type="submission" date="2024-10" db="EMBL/GenBank/DDBJ databases">
        <title>The Natural Products Discovery Center: Release of the First 8490 Sequenced Strains for Exploring Actinobacteria Biosynthetic Diversity.</title>
        <authorList>
            <person name="Kalkreuter E."/>
            <person name="Kautsar S.A."/>
            <person name="Yang D."/>
            <person name="Bader C.D."/>
            <person name="Teijaro C.N."/>
            <person name="Fluegel L."/>
            <person name="Davis C.M."/>
            <person name="Simpson J.R."/>
            <person name="Lauterbach L."/>
            <person name="Steele A.D."/>
            <person name="Gui C."/>
            <person name="Meng S."/>
            <person name="Li G."/>
            <person name="Viehrig K."/>
            <person name="Ye F."/>
            <person name="Su P."/>
            <person name="Kiefer A.F."/>
            <person name="Nichols A."/>
            <person name="Cepeda A.J."/>
            <person name="Yan W."/>
            <person name="Fan B."/>
            <person name="Jiang Y."/>
            <person name="Adhikari A."/>
            <person name="Zheng C.-J."/>
            <person name="Schuster L."/>
            <person name="Cowan T.M."/>
            <person name="Smanski M.J."/>
            <person name="Chevrette M.G."/>
            <person name="De Carvalho L.P.S."/>
            <person name="Shen B."/>
        </authorList>
    </citation>
    <scope>NUCLEOTIDE SEQUENCE [LARGE SCALE GENOMIC DNA]</scope>
    <source>
        <strain evidence="1 2">NPDC001281</strain>
    </source>
</reference>
<protein>
    <submittedName>
        <fullName evidence="1">Uncharacterized protein</fullName>
    </submittedName>
</protein>
<dbReference type="EMBL" id="JBIAXI010000024">
    <property type="protein sequence ID" value="MFF4777612.1"/>
    <property type="molecule type" value="Genomic_DNA"/>
</dbReference>
<dbReference type="RefSeq" id="WP_387346115.1">
    <property type="nucleotide sequence ID" value="NZ_JBIAXI010000024.1"/>
</dbReference>
<evidence type="ECO:0000313" key="1">
    <source>
        <dbReference type="EMBL" id="MFF4777612.1"/>
    </source>
</evidence>
<proteinExistence type="predicted"/>
<dbReference type="Proteomes" id="UP001602119">
    <property type="component" value="Unassembled WGS sequence"/>
</dbReference>
<name>A0ABW6VE75_MICFU</name>
<sequence>MTVTIPTPPRCIIRGHDHDVTHVRYSVQVGTGSVMHVWECPTGAYRWLCVEGRELSNLARMKRPRWGWPN</sequence>
<evidence type="ECO:0000313" key="2">
    <source>
        <dbReference type="Proteomes" id="UP001602119"/>
    </source>
</evidence>
<gene>
    <name evidence="1" type="ORF">ACFY05_32745</name>
</gene>
<keyword evidence="2" id="KW-1185">Reference proteome</keyword>
<comment type="caution">
    <text evidence="1">The sequence shown here is derived from an EMBL/GenBank/DDBJ whole genome shotgun (WGS) entry which is preliminary data.</text>
</comment>
<accession>A0ABW6VE75</accession>
<organism evidence="1 2">
    <name type="scientific">Microtetraspora fusca</name>
    <dbReference type="NCBI Taxonomy" id="1997"/>
    <lineage>
        <taxon>Bacteria</taxon>
        <taxon>Bacillati</taxon>
        <taxon>Actinomycetota</taxon>
        <taxon>Actinomycetes</taxon>
        <taxon>Streptosporangiales</taxon>
        <taxon>Streptosporangiaceae</taxon>
        <taxon>Microtetraspora</taxon>
    </lineage>
</organism>